<keyword evidence="2" id="KW-1185">Reference proteome</keyword>
<gene>
    <name evidence="1" type="ORF">X777_16153</name>
</gene>
<name>A0A026WV73_OOCBI</name>
<reference evidence="1 2" key="1">
    <citation type="journal article" date="2014" name="Curr. Biol.">
        <title>The genome of the clonal raider ant Cerapachys biroi.</title>
        <authorList>
            <person name="Oxley P.R."/>
            <person name="Ji L."/>
            <person name="Fetter-Pruneda I."/>
            <person name="McKenzie S.K."/>
            <person name="Li C."/>
            <person name="Hu H."/>
            <person name="Zhang G."/>
            <person name="Kronauer D.J."/>
        </authorList>
    </citation>
    <scope>NUCLEOTIDE SEQUENCE [LARGE SCALE GENOMIC DNA]</scope>
</reference>
<dbReference type="EMBL" id="KK107087">
    <property type="protein sequence ID" value="EZA59950.1"/>
    <property type="molecule type" value="Genomic_DNA"/>
</dbReference>
<organism evidence="1 2">
    <name type="scientific">Ooceraea biroi</name>
    <name type="common">Clonal raider ant</name>
    <name type="synonym">Cerapachys biroi</name>
    <dbReference type="NCBI Taxonomy" id="2015173"/>
    <lineage>
        <taxon>Eukaryota</taxon>
        <taxon>Metazoa</taxon>
        <taxon>Ecdysozoa</taxon>
        <taxon>Arthropoda</taxon>
        <taxon>Hexapoda</taxon>
        <taxon>Insecta</taxon>
        <taxon>Pterygota</taxon>
        <taxon>Neoptera</taxon>
        <taxon>Endopterygota</taxon>
        <taxon>Hymenoptera</taxon>
        <taxon>Apocrita</taxon>
        <taxon>Aculeata</taxon>
        <taxon>Formicoidea</taxon>
        <taxon>Formicidae</taxon>
        <taxon>Dorylinae</taxon>
        <taxon>Ooceraea</taxon>
    </lineage>
</organism>
<proteinExistence type="predicted"/>
<protein>
    <submittedName>
        <fullName evidence="1">Uncharacterized protein</fullName>
    </submittedName>
</protein>
<dbReference type="Proteomes" id="UP000053097">
    <property type="component" value="Unassembled WGS sequence"/>
</dbReference>
<accession>A0A026WV73</accession>
<sequence length="61" mass="6899">MSYAGRVTQTGLRDCTRRVPGYYIRRTCTGEIKDNAKKKIQQRIACGSTWGEGVRESEMNA</sequence>
<evidence type="ECO:0000313" key="2">
    <source>
        <dbReference type="Proteomes" id="UP000053097"/>
    </source>
</evidence>
<evidence type="ECO:0000313" key="1">
    <source>
        <dbReference type="EMBL" id="EZA59950.1"/>
    </source>
</evidence>
<dbReference type="AlphaFoldDB" id="A0A026WV73"/>